<gene>
    <name evidence="2" type="ORF">FJTKL_06975</name>
</gene>
<evidence type="ECO:0000313" key="3">
    <source>
        <dbReference type="Proteomes" id="UP001600888"/>
    </source>
</evidence>
<dbReference type="EMBL" id="JBAWTH010000257">
    <property type="protein sequence ID" value="KAL2272284.1"/>
    <property type="molecule type" value="Genomic_DNA"/>
</dbReference>
<evidence type="ECO:0000256" key="1">
    <source>
        <dbReference type="SAM" id="MobiDB-lite"/>
    </source>
</evidence>
<name>A0ABR4DQD6_9PEZI</name>
<reference evidence="2 3" key="1">
    <citation type="submission" date="2024-03" db="EMBL/GenBank/DDBJ databases">
        <title>A high-quality draft genome sequence of Diaporthe vaccinii, a causative agent of upright dieback and viscid rot disease in cranberry plants.</title>
        <authorList>
            <person name="Sarrasin M."/>
            <person name="Lang B.F."/>
            <person name="Burger G."/>
        </authorList>
    </citation>
    <scope>NUCLEOTIDE SEQUENCE [LARGE SCALE GENOMIC DNA]</scope>
    <source>
        <strain evidence="2 3">IS7</strain>
    </source>
</reference>
<keyword evidence="3" id="KW-1185">Reference proteome</keyword>
<accession>A0ABR4DQD6</accession>
<protein>
    <submittedName>
        <fullName evidence="2">Uncharacterized protein</fullName>
    </submittedName>
</protein>
<dbReference type="Proteomes" id="UP001600888">
    <property type="component" value="Unassembled WGS sequence"/>
</dbReference>
<proteinExistence type="predicted"/>
<evidence type="ECO:0000313" key="2">
    <source>
        <dbReference type="EMBL" id="KAL2272284.1"/>
    </source>
</evidence>
<sequence>MVVGAFVDGSVPPSNIIEGQGPLLKLVPTAPAYHGVSSASTGVGNQEVAPLLSQQSRPHLWVFSSLVAGVERDMCCVNRSHQSPYWCSHPRNVGQRCQSVDVNGQDPELERLINDYTFIDQEGVAQFNEPTPEEMSPKTAESIRAVRDCSFVGEDSIQADPEGSQLALPDAPGQTKPQGKEGRVVGKGRQRRKVDEGTPNAETRSKKARRKVEETPTVSNKKMAIERGETVADLTQPYLEPVQPLSPSTASHPDEGRLSVPQDDTQHDVDDDILDRLDVEGSLGDVLINHSLKQLADMFPLCQLKKSHSSLHPDPYLHRASRCCG</sequence>
<feature type="region of interest" description="Disordered" evidence="1">
    <location>
        <begin position="156"/>
        <end position="268"/>
    </location>
</feature>
<comment type="caution">
    <text evidence="2">The sequence shown here is derived from an EMBL/GenBank/DDBJ whole genome shotgun (WGS) entry which is preliminary data.</text>
</comment>
<organism evidence="2 3">
    <name type="scientific">Diaporthe vaccinii</name>
    <dbReference type="NCBI Taxonomy" id="105482"/>
    <lineage>
        <taxon>Eukaryota</taxon>
        <taxon>Fungi</taxon>
        <taxon>Dikarya</taxon>
        <taxon>Ascomycota</taxon>
        <taxon>Pezizomycotina</taxon>
        <taxon>Sordariomycetes</taxon>
        <taxon>Sordariomycetidae</taxon>
        <taxon>Diaporthales</taxon>
        <taxon>Diaporthaceae</taxon>
        <taxon>Diaporthe</taxon>
        <taxon>Diaporthe eres species complex</taxon>
    </lineage>
</organism>